<protein>
    <recommendedName>
        <fullName evidence="2">CopG family transcriptional regulator</fullName>
    </recommendedName>
</protein>
<gene>
    <name evidence="1" type="ORF">SPIROBIBN47_260029</name>
</gene>
<dbReference type="Pfam" id="PF19807">
    <property type="entry name" value="DUF6290"/>
    <property type="match status" value="1"/>
</dbReference>
<accession>A0A3P3XID6</accession>
<proteinExistence type="predicted"/>
<dbReference type="EMBL" id="FWDM01000019">
    <property type="protein sequence ID" value="SLM12729.1"/>
    <property type="molecule type" value="Genomic_DNA"/>
</dbReference>
<name>A0A3P3XID6_9SPIR</name>
<sequence length="72" mass="8402">MAVISIRLNEEEEKMLAFLEKQFAKDKSSLIKYSLNELYENYIDNKLIEEFEAKEKETGPKFLGAKEILADI</sequence>
<evidence type="ECO:0000313" key="1">
    <source>
        <dbReference type="EMBL" id="SLM12729.1"/>
    </source>
</evidence>
<organism evidence="1">
    <name type="scientific">uncultured spirochete</name>
    <dbReference type="NCBI Taxonomy" id="156406"/>
    <lineage>
        <taxon>Bacteria</taxon>
        <taxon>Pseudomonadati</taxon>
        <taxon>Spirochaetota</taxon>
        <taxon>Spirochaetia</taxon>
        <taxon>Spirochaetales</taxon>
        <taxon>environmental samples</taxon>
    </lineage>
</organism>
<reference evidence="1" key="1">
    <citation type="submission" date="2017-02" db="EMBL/GenBank/DDBJ databases">
        <authorList>
            <person name="Regsiter A."/>
            <person name="William W."/>
        </authorList>
    </citation>
    <scope>NUCLEOTIDE SEQUENCE</scope>
    <source>
        <strain evidence="1">Bib</strain>
    </source>
</reference>
<dbReference type="InterPro" id="IPR046257">
    <property type="entry name" value="DUF6290"/>
</dbReference>
<evidence type="ECO:0008006" key="2">
    <source>
        <dbReference type="Google" id="ProtNLM"/>
    </source>
</evidence>
<dbReference type="AlphaFoldDB" id="A0A3P3XID6"/>